<keyword evidence="3 10" id="KW-0813">Transport</keyword>
<dbReference type="GO" id="GO:0031966">
    <property type="term" value="C:mitochondrial membrane"/>
    <property type="evidence" value="ECO:0007669"/>
    <property type="project" value="UniProtKB-SubCell"/>
</dbReference>
<dbReference type="AlphaFoldDB" id="A0A1Y2F6P6"/>
<dbReference type="InterPro" id="IPR018108">
    <property type="entry name" value="MCP_transmembrane"/>
</dbReference>
<dbReference type="SUPFAM" id="SSF103506">
    <property type="entry name" value="Mitochondrial carrier"/>
    <property type="match status" value="1"/>
</dbReference>
<reference evidence="11 12" key="1">
    <citation type="submission" date="2016-07" db="EMBL/GenBank/DDBJ databases">
        <title>Pervasive Adenine N6-methylation of Active Genes in Fungi.</title>
        <authorList>
            <consortium name="DOE Joint Genome Institute"/>
            <person name="Mondo S.J."/>
            <person name="Dannebaum R.O."/>
            <person name="Kuo R.C."/>
            <person name="Labutti K."/>
            <person name="Haridas S."/>
            <person name="Kuo A."/>
            <person name="Salamov A."/>
            <person name="Ahrendt S.R."/>
            <person name="Lipzen A."/>
            <person name="Sullivan W."/>
            <person name="Andreopoulos W.B."/>
            <person name="Clum A."/>
            <person name="Lindquist E."/>
            <person name="Daum C."/>
            <person name="Ramamoorthy G.K."/>
            <person name="Gryganskyi A."/>
            <person name="Culley D."/>
            <person name="Magnuson J.K."/>
            <person name="James T.Y."/>
            <person name="O'Malley M.A."/>
            <person name="Stajich J.E."/>
            <person name="Spatafora J.W."/>
            <person name="Visel A."/>
            <person name="Grigoriev I.V."/>
        </authorList>
    </citation>
    <scope>NUCLEOTIDE SEQUENCE [LARGE SCALE GENOMIC DNA]</scope>
    <source>
        <strain evidence="11 12">12-1054</strain>
    </source>
</reference>
<evidence type="ECO:0000256" key="8">
    <source>
        <dbReference type="ARBA" id="ARBA00023136"/>
    </source>
</evidence>
<name>A0A1Y2F6P6_PROLT</name>
<evidence type="ECO:0000313" key="12">
    <source>
        <dbReference type="Proteomes" id="UP000193685"/>
    </source>
</evidence>
<evidence type="ECO:0000256" key="10">
    <source>
        <dbReference type="RuleBase" id="RU000488"/>
    </source>
</evidence>
<evidence type="ECO:0000313" key="11">
    <source>
        <dbReference type="EMBL" id="ORY78605.1"/>
    </source>
</evidence>
<evidence type="ECO:0000256" key="7">
    <source>
        <dbReference type="ARBA" id="ARBA00023128"/>
    </source>
</evidence>
<organism evidence="11 12">
    <name type="scientific">Protomyces lactucae-debilis</name>
    <dbReference type="NCBI Taxonomy" id="2754530"/>
    <lineage>
        <taxon>Eukaryota</taxon>
        <taxon>Fungi</taxon>
        <taxon>Dikarya</taxon>
        <taxon>Ascomycota</taxon>
        <taxon>Taphrinomycotina</taxon>
        <taxon>Taphrinomycetes</taxon>
        <taxon>Taphrinales</taxon>
        <taxon>Protomycetaceae</taxon>
        <taxon>Protomyces</taxon>
    </lineage>
</organism>
<keyword evidence="8 9" id="KW-0472">Membrane</keyword>
<dbReference type="Gene3D" id="1.50.40.10">
    <property type="entry name" value="Mitochondrial carrier domain"/>
    <property type="match status" value="1"/>
</dbReference>
<keyword evidence="5" id="KW-0677">Repeat</keyword>
<dbReference type="PROSITE" id="PS50920">
    <property type="entry name" value="SOLCAR"/>
    <property type="match status" value="1"/>
</dbReference>
<dbReference type="Proteomes" id="UP000193685">
    <property type="component" value="Unassembled WGS sequence"/>
</dbReference>
<dbReference type="GO" id="GO:0022857">
    <property type="term" value="F:transmembrane transporter activity"/>
    <property type="evidence" value="ECO:0007669"/>
    <property type="project" value="TreeGrafter"/>
</dbReference>
<proteinExistence type="inferred from homology"/>
<sequence length="404" mass="44378">MTTATIVEHAAVSQPKDDAESRNSARIGGASAVSRSLIGQILAVWFRVPVKLFRPARIDYMIVPRALFAKPATPGEHARWWQRSTPYLLGKAVRQHGIGFIPNYVLPPLFANSLIGVVLYTTYIEALGVLHAPSKQANNPFPPPPPEATLKAGALAGCAQALVSQPIDALTVRFEIASVLGGKMPNLWLWCLQTVQKTGLKPIFGGFLLSAMKESVSMAAFFCLFEMVKGQGYYAFLRLIYGRDHLSLYNSSFGNHRNQDNLEGEGKPAARPYWMIGPTFLLAAGLAASVAHTSVHYPLTRIQNVHMTRLESASYRQRFEAQFHNRAAASVYLGEYSTTLQQCHAQAQKYAKRAGSSVTAGWGRFLFRGFTQTAIRGAPATAVGLIIFESFRSHFSQQGDVFLD</sequence>
<evidence type="ECO:0000256" key="9">
    <source>
        <dbReference type="PROSITE-ProRule" id="PRU00282"/>
    </source>
</evidence>
<dbReference type="EMBL" id="MCFI01000017">
    <property type="protein sequence ID" value="ORY78605.1"/>
    <property type="molecule type" value="Genomic_DNA"/>
</dbReference>
<gene>
    <name evidence="11" type="ORF">BCR37DRAFT_400195</name>
</gene>
<dbReference type="InterPro" id="IPR023395">
    <property type="entry name" value="MCP_dom_sf"/>
</dbReference>
<keyword evidence="6" id="KW-1133">Transmembrane helix</keyword>
<dbReference type="PANTHER" id="PTHR45624:SF26">
    <property type="entry name" value="CARRIER PROTEIN, PUTATIVE (AFU_ORTHOLOGUE AFUA_1G07710)-RELATED"/>
    <property type="match status" value="1"/>
</dbReference>
<comment type="similarity">
    <text evidence="2 10">Belongs to the mitochondrial carrier (TC 2.A.29) family.</text>
</comment>
<feature type="repeat" description="Solcar" evidence="9">
    <location>
        <begin position="144"/>
        <end position="231"/>
    </location>
</feature>
<comment type="subcellular location">
    <subcellularLocation>
        <location evidence="1">Mitochondrion membrane</location>
        <topology evidence="1">Multi-pass membrane protein</topology>
    </subcellularLocation>
</comment>
<dbReference type="STRING" id="56484.A0A1Y2F6P6"/>
<dbReference type="OMA" id="SWRMTTP"/>
<accession>A0A1Y2F6P6</accession>
<keyword evidence="4 9" id="KW-0812">Transmembrane</keyword>
<evidence type="ECO:0000256" key="4">
    <source>
        <dbReference type="ARBA" id="ARBA00022692"/>
    </source>
</evidence>
<dbReference type="Pfam" id="PF00153">
    <property type="entry name" value="Mito_carr"/>
    <property type="match status" value="1"/>
</dbReference>
<comment type="caution">
    <text evidence="11">The sequence shown here is derived from an EMBL/GenBank/DDBJ whole genome shotgun (WGS) entry which is preliminary data.</text>
</comment>
<keyword evidence="7" id="KW-0496">Mitochondrion</keyword>
<keyword evidence="12" id="KW-1185">Reference proteome</keyword>
<evidence type="ECO:0000256" key="1">
    <source>
        <dbReference type="ARBA" id="ARBA00004225"/>
    </source>
</evidence>
<dbReference type="PANTHER" id="PTHR45624">
    <property type="entry name" value="MITOCHONDRIAL BASIC AMINO ACIDS TRANSPORTER-RELATED"/>
    <property type="match status" value="1"/>
</dbReference>
<evidence type="ECO:0000256" key="5">
    <source>
        <dbReference type="ARBA" id="ARBA00022737"/>
    </source>
</evidence>
<protein>
    <submittedName>
        <fullName evidence="11">Mitochondrial carrier domain-containing protein</fullName>
    </submittedName>
</protein>
<evidence type="ECO:0000256" key="2">
    <source>
        <dbReference type="ARBA" id="ARBA00006375"/>
    </source>
</evidence>
<dbReference type="RefSeq" id="XP_040723486.1">
    <property type="nucleotide sequence ID" value="XM_040871796.1"/>
</dbReference>
<dbReference type="OrthoDB" id="3364892at2759"/>
<evidence type="ECO:0000256" key="6">
    <source>
        <dbReference type="ARBA" id="ARBA00022989"/>
    </source>
</evidence>
<dbReference type="InterPro" id="IPR050567">
    <property type="entry name" value="Mitochondrial_Carrier"/>
</dbReference>
<evidence type="ECO:0000256" key="3">
    <source>
        <dbReference type="ARBA" id="ARBA00022448"/>
    </source>
</evidence>
<dbReference type="GeneID" id="63788395"/>